<dbReference type="InterPro" id="IPR036770">
    <property type="entry name" value="Ankyrin_rpt-contain_sf"/>
</dbReference>
<dbReference type="PROSITE" id="PS50088">
    <property type="entry name" value="ANK_REPEAT"/>
    <property type="match status" value="2"/>
</dbReference>
<dbReference type="eggNOG" id="KOG0504">
    <property type="taxonomic scope" value="Eukaryota"/>
</dbReference>
<feature type="region of interest" description="Disordered" evidence="2">
    <location>
        <begin position="152"/>
        <end position="187"/>
    </location>
</feature>
<feature type="repeat" description="ANK" evidence="1">
    <location>
        <begin position="858"/>
        <end position="890"/>
    </location>
</feature>
<feature type="compositionally biased region" description="Acidic residues" evidence="2">
    <location>
        <begin position="155"/>
        <end position="164"/>
    </location>
</feature>
<feature type="region of interest" description="Disordered" evidence="2">
    <location>
        <begin position="321"/>
        <end position="372"/>
    </location>
</feature>
<name>C1E3N1_MICCC</name>
<keyword evidence="1" id="KW-0040">ANK repeat</keyword>
<dbReference type="OMA" id="WDRWKRT"/>
<dbReference type="SMART" id="SM00248">
    <property type="entry name" value="ANK"/>
    <property type="match status" value="4"/>
</dbReference>
<keyword evidence="5" id="KW-1185">Reference proteome</keyword>
<dbReference type="SUPFAM" id="SSF48403">
    <property type="entry name" value="Ankyrin repeat"/>
    <property type="match status" value="1"/>
</dbReference>
<evidence type="ECO:0000256" key="2">
    <source>
        <dbReference type="SAM" id="MobiDB-lite"/>
    </source>
</evidence>
<organism evidence="4 5">
    <name type="scientific">Micromonas commoda (strain RCC299 / NOUM17 / CCMP2709)</name>
    <name type="common">Picoplanktonic green alga</name>
    <dbReference type="NCBI Taxonomy" id="296587"/>
    <lineage>
        <taxon>Eukaryota</taxon>
        <taxon>Viridiplantae</taxon>
        <taxon>Chlorophyta</taxon>
        <taxon>Mamiellophyceae</taxon>
        <taxon>Mamiellales</taxon>
        <taxon>Mamiellaceae</taxon>
        <taxon>Micromonas</taxon>
    </lineage>
</organism>
<feature type="compositionally biased region" description="Acidic residues" evidence="2">
    <location>
        <begin position="340"/>
        <end position="365"/>
    </location>
</feature>
<evidence type="ECO:0000259" key="3">
    <source>
        <dbReference type="Pfam" id="PF00501"/>
    </source>
</evidence>
<feature type="compositionally biased region" description="Basic and acidic residues" evidence="2">
    <location>
        <begin position="165"/>
        <end position="175"/>
    </location>
</feature>
<dbReference type="SUPFAM" id="SSF47336">
    <property type="entry name" value="ACP-like"/>
    <property type="match status" value="1"/>
</dbReference>
<dbReference type="InterPro" id="IPR000873">
    <property type="entry name" value="AMP-dep_synth/lig_dom"/>
</dbReference>
<dbReference type="SUPFAM" id="SSF48371">
    <property type="entry name" value="ARM repeat"/>
    <property type="match status" value="1"/>
</dbReference>
<dbReference type="InterPro" id="IPR042099">
    <property type="entry name" value="ANL_N_sf"/>
</dbReference>
<dbReference type="InterPro" id="IPR006162">
    <property type="entry name" value="Ppantetheine_attach_site"/>
</dbReference>
<reference evidence="4 5" key="1">
    <citation type="journal article" date="2009" name="Science">
        <title>Green evolution and dynamic adaptations revealed by genomes of the marine picoeukaryotes Micromonas.</title>
        <authorList>
            <person name="Worden A.Z."/>
            <person name="Lee J.H."/>
            <person name="Mock T."/>
            <person name="Rouze P."/>
            <person name="Simmons M.P."/>
            <person name="Aerts A.L."/>
            <person name="Allen A.E."/>
            <person name="Cuvelier M.L."/>
            <person name="Derelle E."/>
            <person name="Everett M.V."/>
            <person name="Foulon E."/>
            <person name="Grimwood J."/>
            <person name="Gundlach H."/>
            <person name="Henrissat B."/>
            <person name="Napoli C."/>
            <person name="McDonald S.M."/>
            <person name="Parker M.S."/>
            <person name="Rombauts S."/>
            <person name="Salamov A."/>
            <person name="Von Dassow P."/>
            <person name="Badger J.H."/>
            <person name="Coutinho P.M."/>
            <person name="Demir E."/>
            <person name="Dubchak I."/>
            <person name="Gentemann C."/>
            <person name="Eikrem W."/>
            <person name="Gready J.E."/>
            <person name="John U."/>
            <person name="Lanier W."/>
            <person name="Lindquist E.A."/>
            <person name="Lucas S."/>
            <person name="Mayer K.F."/>
            <person name="Moreau H."/>
            <person name="Not F."/>
            <person name="Otillar R."/>
            <person name="Panaud O."/>
            <person name="Pangilinan J."/>
            <person name="Paulsen I."/>
            <person name="Piegu B."/>
            <person name="Poliakov A."/>
            <person name="Robbens S."/>
            <person name="Schmutz J."/>
            <person name="Toulza E."/>
            <person name="Wyss T."/>
            <person name="Zelensky A."/>
            <person name="Zhou K."/>
            <person name="Armbrust E.V."/>
            <person name="Bhattacharya D."/>
            <person name="Goodenough U.W."/>
            <person name="Van de Peer Y."/>
            <person name="Grigoriev I.V."/>
        </authorList>
    </citation>
    <scope>NUCLEOTIDE SEQUENCE [LARGE SCALE GENOMIC DNA]</scope>
    <source>
        <strain evidence="5">RCC299 / NOUM17</strain>
    </source>
</reference>
<dbReference type="Gene3D" id="1.25.10.10">
    <property type="entry name" value="Leucine-rich Repeat Variant"/>
    <property type="match status" value="1"/>
</dbReference>
<dbReference type="InterPro" id="IPR016024">
    <property type="entry name" value="ARM-type_fold"/>
</dbReference>
<protein>
    <recommendedName>
        <fullName evidence="3">AMP-dependent synthetase/ligase domain-containing protein</fullName>
    </recommendedName>
</protein>
<dbReference type="RefSeq" id="XP_002501322.1">
    <property type="nucleotide sequence ID" value="XM_002501276.1"/>
</dbReference>
<dbReference type="InterPro" id="IPR002110">
    <property type="entry name" value="Ankyrin_rpt"/>
</dbReference>
<dbReference type="PANTHER" id="PTHR45527">
    <property type="entry name" value="NONRIBOSOMAL PEPTIDE SYNTHETASE"/>
    <property type="match status" value="1"/>
</dbReference>
<dbReference type="InterPro" id="IPR036736">
    <property type="entry name" value="ACP-like_sf"/>
</dbReference>
<dbReference type="InterPro" id="IPR045851">
    <property type="entry name" value="AMP-bd_C_sf"/>
</dbReference>
<dbReference type="InParanoid" id="C1E3N1"/>
<gene>
    <name evidence="4" type="ORF">MICPUN_99985</name>
</gene>
<feature type="repeat" description="ANK" evidence="1">
    <location>
        <begin position="891"/>
        <end position="923"/>
    </location>
</feature>
<dbReference type="eggNOG" id="KOG1178">
    <property type="taxonomic scope" value="Eukaryota"/>
</dbReference>
<dbReference type="AlphaFoldDB" id="C1E3N1"/>
<dbReference type="PROSITE" id="PS50297">
    <property type="entry name" value="ANK_REP_REGION"/>
    <property type="match status" value="1"/>
</dbReference>
<proteinExistence type="predicted"/>
<dbReference type="PROSITE" id="PS00012">
    <property type="entry name" value="PHOSPHOPANTETHEINE"/>
    <property type="match status" value="1"/>
</dbReference>
<dbReference type="GO" id="GO:0031177">
    <property type="term" value="F:phosphopantetheine binding"/>
    <property type="evidence" value="ECO:0007669"/>
    <property type="project" value="TreeGrafter"/>
</dbReference>
<dbReference type="Gene3D" id="1.25.40.20">
    <property type="entry name" value="Ankyrin repeat-containing domain"/>
    <property type="match status" value="1"/>
</dbReference>
<dbReference type="GO" id="GO:0005737">
    <property type="term" value="C:cytoplasm"/>
    <property type="evidence" value="ECO:0007669"/>
    <property type="project" value="TreeGrafter"/>
</dbReference>
<accession>C1E3N1</accession>
<dbReference type="SUPFAM" id="SSF56801">
    <property type="entry name" value="Acetyl-CoA synthetase-like"/>
    <property type="match status" value="2"/>
</dbReference>
<dbReference type="Proteomes" id="UP000002009">
    <property type="component" value="Chromosome 4"/>
</dbReference>
<feature type="region of interest" description="Disordered" evidence="2">
    <location>
        <begin position="751"/>
        <end position="786"/>
    </location>
</feature>
<evidence type="ECO:0000313" key="5">
    <source>
        <dbReference type="Proteomes" id="UP000002009"/>
    </source>
</evidence>
<dbReference type="OrthoDB" id="543652at2759"/>
<dbReference type="STRING" id="296587.C1E3N1"/>
<dbReference type="Pfam" id="PF12796">
    <property type="entry name" value="Ank_2"/>
    <property type="match status" value="1"/>
</dbReference>
<dbReference type="PANTHER" id="PTHR45527:SF1">
    <property type="entry name" value="FATTY ACID SYNTHASE"/>
    <property type="match status" value="1"/>
</dbReference>
<dbReference type="GO" id="GO:0043041">
    <property type="term" value="P:amino acid activation for nonribosomal peptide biosynthetic process"/>
    <property type="evidence" value="ECO:0007669"/>
    <property type="project" value="TreeGrafter"/>
</dbReference>
<dbReference type="EMBL" id="CP001325">
    <property type="protein sequence ID" value="ACO62580.1"/>
    <property type="molecule type" value="Genomic_DNA"/>
</dbReference>
<feature type="compositionally biased region" description="Gly residues" evidence="2">
    <location>
        <begin position="769"/>
        <end position="783"/>
    </location>
</feature>
<feature type="domain" description="AMP-dependent synthetase/ligase" evidence="3">
    <location>
        <begin position="20"/>
        <end position="325"/>
    </location>
</feature>
<dbReference type="Pfam" id="PF00501">
    <property type="entry name" value="AMP-binding"/>
    <property type="match status" value="1"/>
</dbReference>
<dbReference type="Gene3D" id="1.10.1200.10">
    <property type="entry name" value="ACP-like"/>
    <property type="match status" value="1"/>
</dbReference>
<dbReference type="Gene3D" id="3.30.300.30">
    <property type="match status" value="1"/>
</dbReference>
<dbReference type="GeneID" id="8242994"/>
<dbReference type="InterPro" id="IPR011989">
    <property type="entry name" value="ARM-like"/>
</dbReference>
<evidence type="ECO:0000313" key="4">
    <source>
        <dbReference type="EMBL" id="ACO62580.1"/>
    </source>
</evidence>
<sequence length="1148" mass="120631">MMNARDQPPLGGWDFDFVARNARDAPKGPAVCEVCDDSAVGTRTLSWLELDAAVEACAKAIRARTPPGTRVACIARDGVAPLVALHACYRARRAFVAMDHASWPEGRLRAIAVDARCASVVCADDDEARRARGWFGDAIDAYLSLESLNARRDDHDDDDGDGDGDERRSPDDRNPRVRSLAADDPASSSSSRELYVAYTSGSSGFGAKGTVALHDAVMSYCAAKIAVERVRRSSRVCLASNTTFDIYPSDAYVAAVRGACAVVASRTLFQADFAAVLRQGAVTHVCCTPTLFALARLPRGWEDAPCLRRVSLAGERMSAETLERWGGDPLGDGDEHGDEHGDEEDEEDEEDGDGDGHEDENEEDSSGIRDFSPRGRRVLFNVYGATEATVLQTYARMRRGDDPGRVGRAYRRGGFAAVHVVERTGEGRLVFLEPGATGEVAVSGRCVCRGGYLNDPERTARAFIDVGGDVGVVYATGDVGRVDANGHLILSGRADRQVKIRGVRTELDEIESHVRSCVDLVENAAVDFDPTTQTVTAHVQVRPEGYDPATQEWMVARAVELHARRLAPAHAVPTRYALYARHSWPLTSSGKTDRCALTAGLRSGTKAAFRPQRVAPRPGLETALAAAWAASLGLSSEDVGASDGFDALGGNSLNVLDVSRRLAADPRISYPRGLGFRTGDDVEPPGFDAEIIDGEAAALLRRGDADEPAACAAGVVRGPFAPCEILARPVLRDYAEYLRAEGVAFTNLDGDGGAVDDASNRGEAIEDGSNGGEDGDGSGGGRRLGADPIDVGDSLERCALAACSLGAASVVRSLLKSGVKPRGSHLRAAAAAVSPAAALETVAALLAAGADPNEASAKGTLATHVAAARGNSAVLVALLEAGASAGAKDRDKQTALHLAARSGDVETVRAAAGFAARLRTRDGGLESWDRWKRTAAAWALRAGDAECLAALADAGAKLTGLERDVSERWRHGELSERSATQLRSRPERKRSAAAEVVQALSARLAADADEADAAEAASALRELVCADAGNRRAAGRAGAVPRLLDRIRRLTCVDSIGALRNIANDAAASKEAGELGAVDVLADVVRAAAASGDRGGVDRRVVFAAGSALRSLTLKDAANAERVSRLANVLDLVNAAGSGDARDPEDPD</sequence>
<dbReference type="GO" id="GO:0044550">
    <property type="term" value="P:secondary metabolite biosynthetic process"/>
    <property type="evidence" value="ECO:0007669"/>
    <property type="project" value="TreeGrafter"/>
</dbReference>
<dbReference type="Gene3D" id="3.40.50.12780">
    <property type="entry name" value="N-terminal domain of ligase-like"/>
    <property type="match status" value="1"/>
</dbReference>
<evidence type="ECO:0000256" key="1">
    <source>
        <dbReference type="PROSITE-ProRule" id="PRU00023"/>
    </source>
</evidence>
<dbReference type="KEGG" id="mis:MICPUN_99985"/>